<dbReference type="EMBL" id="SPPA01000026">
    <property type="protein sequence ID" value="TFV08283.1"/>
    <property type="molecule type" value="Genomic_DNA"/>
</dbReference>
<gene>
    <name evidence="1" type="ORF">E4T80_10680</name>
</gene>
<sequence length="115" mass="13385">MSNSYFFIDESIKESVDPIYEDLDVQSILEQYKYISLKEVLGKISTQRQITLSEASRFLALKIKANKITPRIYKANGYNHMFDFKPPECIPIETLSIYLKKVFEDNELPPEGLPF</sequence>
<reference evidence="1 2" key="1">
    <citation type="submission" date="2019-03" db="EMBL/GenBank/DDBJ databases">
        <title>Diversity of the mouse oral microbiome.</title>
        <authorList>
            <person name="Joseph S."/>
            <person name="Aduse-Opoku J."/>
            <person name="Curtis M."/>
            <person name="Wade W."/>
            <person name="Hashim A."/>
        </authorList>
    </citation>
    <scope>NUCLEOTIDE SEQUENCE [LARGE SCALE GENOMIC DNA]</scope>
    <source>
        <strain evidence="1 2">WT12</strain>
    </source>
</reference>
<name>A0A4Y9JR57_9PAST</name>
<organism evidence="1 2">
    <name type="scientific">Muribacter muris</name>
    <dbReference type="NCBI Taxonomy" id="67855"/>
    <lineage>
        <taxon>Bacteria</taxon>
        <taxon>Pseudomonadati</taxon>
        <taxon>Pseudomonadota</taxon>
        <taxon>Gammaproteobacteria</taxon>
        <taxon>Pasteurellales</taxon>
        <taxon>Pasteurellaceae</taxon>
        <taxon>Muribacter</taxon>
    </lineage>
</organism>
<protein>
    <submittedName>
        <fullName evidence="1">Uncharacterized protein</fullName>
    </submittedName>
</protein>
<dbReference type="Proteomes" id="UP000297396">
    <property type="component" value="Unassembled WGS sequence"/>
</dbReference>
<accession>A0A4Y9JR57</accession>
<evidence type="ECO:0000313" key="1">
    <source>
        <dbReference type="EMBL" id="TFV08283.1"/>
    </source>
</evidence>
<evidence type="ECO:0000313" key="2">
    <source>
        <dbReference type="Proteomes" id="UP000297396"/>
    </source>
</evidence>
<proteinExistence type="predicted"/>
<dbReference type="RefSeq" id="WP_135058245.1">
    <property type="nucleotide sequence ID" value="NZ_JADGLC010000026.1"/>
</dbReference>
<dbReference type="AlphaFoldDB" id="A0A4Y9JR57"/>
<comment type="caution">
    <text evidence="1">The sequence shown here is derived from an EMBL/GenBank/DDBJ whole genome shotgun (WGS) entry which is preliminary data.</text>
</comment>